<dbReference type="CDD" id="cd04301">
    <property type="entry name" value="NAT_SF"/>
    <property type="match status" value="1"/>
</dbReference>
<evidence type="ECO:0000313" key="6">
    <source>
        <dbReference type="Proteomes" id="UP000273001"/>
    </source>
</evidence>
<dbReference type="PANTHER" id="PTHR43877">
    <property type="entry name" value="AMINOALKYLPHOSPHONATE N-ACETYLTRANSFERASE-RELATED-RELATED"/>
    <property type="match status" value="1"/>
</dbReference>
<sequence length="178" mass="19187">MAAASDSGALACPPARERTGHDPADLAQVAALEEEVFATQAWSPRLLRCELDAHATRGDRRYVVAAQGQEVLAYAGAYLGDGAGEADLLVVATAPWARRRGLAGTLVTTLVDDARRAGCRSVLLEVRESNAVARRLYQSHGFEVIGRRRRYYADPQEDAVVMRLVLRETTGPVGAEVV</sequence>
<dbReference type="InterPro" id="IPR050832">
    <property type="entry name" value="Bact_Acetyltransf"/>
</dbReference>
<dbReference type="NCBIfam" id="TIGR01575">
    <property type="entry name" value="rimI"/>
    <property type="match status" value="1"/>
</dbReference>
<evidence type="ECO:0000313" key="5">
    <source>
        <dbReference type="EMBL" id="AYD89347.1"/>
    </source>
</evidence>
<proteinExistence type="predicted"/>
<dbReference type="InterPro" id="IPR000182">
    <property type="entry name" value="GNAT_dom"/>
</dbReference>
<dbReference type="SUPFAM" id="SSF55729">
    <property type="entry name" value="Acyl-CoA N-acyltransferases (Nat)"/>
    <property type="match status" value="1"/>
</dbReference>
<evidence type="ECO:0000259" key="4">
    <source>
        <dbReference type="PROSITE" id="PS51186"/>
    </source>
</evidence>
<dbReference type="PROSITE" id="PS51186">
    <property type="entry name" value="GNAT"/>
    <property type="match status" value="1"/>
</dbReference>
<name>A0ABN5PR83_9ACTO</name>
<dbReference type="Proteomes" id="UP000273001">
    <property type="component" value="Chromosome"/>
</dbReference>
<dbReference type="InterPro" id="IPR006464">
    <property type="entry name" value="AcTrfase_RimI/Ard1"/>
</dbReference>
<evidence type="ECO:0000256" key="2">
    <source>
        <dbReference type="ARBA" id="ARBA00023315"/>
    </source>
</evidence>
<dbReference type="RefSeq" id="WP_120203825.1">
    <property type="nucleotide sequence ID" value="NZ_CP032514.1"/>
</dbReference>
<dbReference type="Gene3D" id="3.40.630.30">
    <property type="match status" value="1"/>
</dbReference>
<keyword evidence="6" id="KW-1185">Reference proteome</keyword>
<dbReference type="InterPro" id="IPR016181">
    <property type="entry name" value="Acyl_CoA_acyltransferase"/>
</dbReference>
<evidence type="ECO:0000256" key="3">
    <source>
        <dbReference type="SAM" id="MobiDB-lite"/>
    </source>
</evidence>
<protein>
    <submittedName>
        <fullName evidence="5">Ribosomal-protein-alanine N-acetyltransferase</fullName>
    </submittedName>
</protein>
<dbReference type="PANTHER" id="PTHR43877:SF2">
    <property type="entry name" value="AMINOALKYLPHOSPHONATE N-ACETYLTRANSFERASE-RELATED"/>
    <property type="match status" value="1"/>
</dbReference>
<gene>
    <name evidence="5" type="primary">rimI</name>
    <name evidence="5" type="ORF">D5R93_03415</name>
</gene>
<accession>A0ABN5PR83</accession>
<evidence type="ECO:0000256" key="1">
    <source>
        <dbReference type="ARBA" id="ARBA00022679"/>
    </source>
</evidence>
<dbReference type="EMBL" id="CP032514">
    <property type="protein sequence ID" value="AYD89347.1"/>
    <property type="molecule type" value="Genomic_DNA"/>
</dbReference>
<keyword evidence="2" id="KW-0012">Acyltransferase</keyword>
<reference evidence="5 6" key="1">
    <citation type="submission" date="2018-09" db="EMBL/GenBank/DDBJ databases">
        <authorList>
            <person name="Li J."/>
        </authorList>
    </citation>
    <scope>NUCLEOTIDE SEQUENCE [LARGE SCALE GENOMIC DNA]</scope>
    <source>
        <strain evidence="5 6">2129</strain>
    </source>
</reference>
<organism evidence="5 6">
    <name type="scientific">Actinomyces lilanjuaniae</name>
    <dbReference type="NCBI Taxonomy" id="2321394"/>
    <lineage>
        <taxon>Bacteria</taxon>
        <taxon>Bacillati</taxon>
        <taxon>Actinomycetota</taxon>
        <taxon>Actinomycetes</taxon>
        <taxon>Actinomycetales</taxon>
        <taxon>Actinomycetaceae</taxon>
        <taxon>Actinomyces</taxon>
    </lineage>
</organism>
<feature type="domain" description="N-acetyltransferase" evidence="4">
    <location>
        <begin position="10"/>
        <end position="167"/>
    </location>
</feature>
<feature type="region of interest" description="Disordered" evidence="3">
    <location>
        <begin position="1"/>
        <end position="21"/>
    </location>
</feature>
<keyword evidence="1" id="KW-0808">Transferase</keyword>
<dbReference type="Pfam" id="PF00583">
    <property type="entry name" value="Acetyltransf_1"/>
    <property type="match status" value="1"/>
</dbReference>